<dbReference type="InterPro" id="IPR011006">
    <property type="entry name" value="CheY-like_superfamily"/>
</dbReference>
<dbReference type="InterPro" id="IPR036890">
    <property type="entry name" value="HATPase_C_sf"/>
</dbReference>
<protein>
    <recommendedName>
        <fullName evidence="2">histidine kinase</fullName>
        <ecNumber evidence="2">2.7.13.3</ecNumber>
    </recommendedName>
</protein>
<accession>A0A509ED36</accession>
<evidence type="ECO:0000313" key="7">
    <source>
        <dbReference type="Proteomes" id="UP000410984"/>
    </source>
</evidence>
<dbReference type="PROSITE" id="PS50110">
    <property type="entry name" value="RESPONSE_REGULATORY"/>
    <property type="match status" value="1"/>
</dbReference>
<dbReference type="InterPro" id="IPR003661">
    <property type="entry name" value="HisK_dim/P_dom"/>
</dbReference>
<dbReference type="Gene3D" id="3.40.50.2300">
    <property type="match status" value="1"/>
</dbReference>
<evidence type="ECO:0000256" key="4">
    <source>
        <dbReference type="PROSITE-ProRule" id="PRU00169"/>
    </source>
</evidence>
<keyword evidence="3 4" id="KW-0597">Phosphoprotein</keyword>
<dbReference type="SMART" id="SM00388">
    <property type="entry name" value="HisKA"/>
    <property type="match status" value="1"/>
</dbReference>
<dbReference type="AlphaFoldDB" id="A0A509ED36"/>
<dbReference type="SUPFAM" id="SSF55874">
    <property type="entry name" value="ATPase domain of HSP90 chaperone/DNA topoisomerase II/histidine kinase"/>
    <property type="match status" value="1"/>
</dbReference>
<dbReference type="PANTHER" id="PTHR44591">
    <property type="entry name" value="STRESS RESPONSE REGULATOR PROTEIN 1"/>
    <property type="match status" value="1"/>
</dbReference>
<evidence type="ECO:0000256" key="2">
    <source>
        <dbReference type="ARBA" id="ARBA00012438"/>
    </source>
</evidence>
<sequence length="828" mass="86610">MPIGRFVSARHLFAAVLAAATGLGGAVVLSTSQDRGALVSDGAARTQQAVALIADNLDRAMLTVARDVSLGTENVLLQALDAPPEALAAFFARWQKIQPGYADVMLADRSGRVLATASGRFLGANVSSTSWFARALGGVVIGDAAENSRAGVQNARNLIVAAPVGAVSGHAASAVLAVQLTTDWADETIAATRRALPEIQRELAITVLNASGRPVHRSGPEIELTGSDSLGVTAPVGKPEIGGLNWLVSARRDGPALGGPIRATPLLALLAAMLAAGGLGWLLGGLLGRAAAGIGRIGAQDNPEAPVGRCVVRELHALAETAREAATRSQGRERLLNATRVALGRSRERLHAARVMAGATCWEVDLGAGQVFWTDGAQNTASRAVERVCELEAILAHIEDGDRDLLRAAMREALADRGSIREIAVRTMQGQEEISGRRLVLRVAALGPKVASRLHVVSREVAPVLAPPVEGGLAIPAEGRAPTERRQDSAMRAVVSGIVHDVNNALTTVMTALGTFQRSQDAASQSGQHLTGSALRAARRGASLTRCITSLARREAPPVCDLDLAPMLDDVVEFMRNTALSDILVALSRDEDLPRLRCSEHAFELVLLNLACELKHGMPSGAVLSIVAERLTHDSEFPLLGQATVRIRLSSPHEAAAGQGQAAVRELMDDLGGRVDVEASADGTTVSLYFPAVEAPAARLGSRATPLGPSDILVVEADPLVRAAIADSLSDLGHTVTVATSGPQALEILAARRDFALVLCDYALPDPGGLHLASVISRTHPRIRIVLTGVRNQMPANAYTFQVLHKPFGAAELAASLDRSTVPEAQAA</sequence>
<feature type="modified residue" description="4-aspartylphosphate" evidence="4">
    <location>
        <position position="761"/>
    </location>
</feature>
<evidence type="ECO:0000259" key="5">
    <source>
        <dbReference type="PROSITE" id="PS50110"/>
    </source>
</evidence>
<dbReference type="InterPro" id="IPR050595">
    <property type="entry name" value="Bact_response_regulator"/>
</dbReference>
<feature type="domain" description="Response regulatory" evidence="5">
    <location>
        <begin position="711"/>
        <end position="821"/>
    </location>
</feature>
<dbReference type="InterPro" id="IPR001789">
    <property type="entry name" value="Sig_transdc_resp-reg_receiver"/>
</dbReference>
<keyword evidence="6" id="KW-0418">Kinase</keyword>
<keyword evidence="7" id="KW-1185">Reference proteome</keyword>
<dbReference type="RefSeq" id="WP_142582865.1">
    <property type="nucleotide sequence ID" value="NZ_CABFPH010000022.1"/>
</dbReference>
<dbReference type="PANTHER" id="PTHR44591:SF21">
    <property type="entry name" value="TWO-COMPONENT RESPONSE REGULATOR"/>
    <property type="match status" value="1"/>
</dbReference>
<dbReference type="OrthoDB" id="7992775at2"/>
<proteinExistence type="predicted"/>
<dbReference type="EMBL" id="CABFPH010000022">
    <property type="protein sequence ID" value="VUD71435.1"/>
    <property type="molecule type" value="Genomic_DNA"/>
</dbReference>
<dbReference type="GO" id="GO:0000155">
    <property type="term" value="F:phosphorelay sensor kinase activity"/>
    <property type="evidence" value="ECO:0007669"/>
    <property type="project" value="InterPro"/>
</dbReference>
<dbReference type="Proteomes" id="UP000410984">
    <property type="component" value="Unassembled WGS sequence"/>
</dbReference>
<organism evidence="6 7">
    <name type="scientific">Methylobacterium symbioticum</name>
    <dbReference type="NCBI Taxonomy" id="2584084"/>
    <lineage>
        <taxon>Bacteria</taxon>
        <taxon>Pseudomonadati</taxon>
        <taxon>Pseudomonadota</taxon>
        <taxon>Alphaproteobacteria</taxon>
        <taxon>Hyphomicrobiales</taxon>
        <taxon>Methylobacteriaceae</taxon>
        <taxon>Methylobacterium</taxon>
    </lineage>
</organism>
<comment type="catalytic activity">
    <reaction evidence="1">
        <text>ATP + protein L-histidine = ADP + protein N-phospho-L-histidine.</text>
        <dbReference type="EC" id="2.7.13.3"/>
    </reaction>
</comment>
<dbReference type="Gene3D" id="3.30.450.20">
    <property type="entry name" value="PAS domain"/>
    <property type="match status" value="2"/>
</dbReference>
<dbReference type="SUPFAM" id="SSF52172">
    <property type="entry name" value="CheY-like"/>
    <property type="match status" value="1"/>
</dbReference>
<name>A0A509ED36_9HYPH</name>
<gene>
    <name evidence="6" type="primary">cckA_5</name>
    <name evidence="6" type="ORF">MET9862_02017</name>
</gene>
<dbReference type="Gene3D" id="1.10.287.130">
    <property type="match status" value="1"/>
</dbReference>
<evidence type="ECO:0000256" key="1">
    <source>
        <dbReference type="ARBA" id="ARBA00000085"/>
    </source>
</evidence>
<evidence type="ECO:0000256" key="3">
    <source>
        <dbReference type="ARBA" id="ARBA00022553"/>
    </source>
</evidence>
<dbReference type="EC" id="2.7.13.3" evidence="2"/>
<reference evidence="6 7" key="1">
    <citation type="submission" date="2019-06" db="EMBL/GenBank/DDBJ databases">
        <authorList>
            <person name="Rodrigo-Torres L."/>
            <person name="Arahal R. D."/>
            <person name="Lucena T."/>
        </authorList>
    </citation>
    <scope>NUCLEOTIDE SEQUENCE [LARGE SCALE GENOMIC DNA]</scope>
    <source>
        <strain evidence="6 7">SB0023/3</strain>
    </source>
</reference>
<dbReference type="SMART" id="SM00448">
    <property type="entry name" value="REC"/>
    <property type="match status" value="1"/>
</dbReference>
<evidence type="ECO:0000313" key="6">
    <source>
        <dbReference type="EMBL" id="VUD71435.1"/>
    </source>
</evidence>
<keyword evidence="6" id="KW-0808">Transferase</keyword>
<dbReference type="Pfam" id="PF00072">
    <property type="entry name" value="Response_reg"/>
    <property type="match status" value="1"/>
</dbReference>